<evidence type="ECO:0000256" key="7">
    <source>
        <dbReference type="SAM" id="Phobius"/>
    </source>
</evidence>
<reference evidence="11" key="1">
    <citation type="submission" date="2016-10" db="EMBL/GenBank/DDBJ databases">
        <authorList>
            <person name="Varghese N."/>
            <person name="Submissions S."/>
        </authorList>
    </citation>
    <scope>NUCLEOTIDE SEQUENCE [LARGE SCALE GENOMIC DNA]</scope>
    <source>
        <strain evidence="11">DSM 19083</strain>
    </source>
</reference>
<comment type="subcellular location">
    <subcellularLocation>
        <location evidence="1">Cell membrane</location>
        <topology evidence="1">Multi-pass membrane protein</topology>
    </subcellularLocation>
</comment>
<keyword evidence="11" id="KW-1185">Reference proteome</keyword>
<evidence type="ECO:0000256" key="4">
    <source>
        <dbReference type="ARBA" id="ARBA00022989"/>
    </source>
</evidence>
<evidence type="ECO:0000256" key="5">
    <source>
        <dbReference type="ARBA" id="ARBA00023136"/>
    </source>
</evidence>
<dbReference type="Pfam" id="PF13396">
    <property type="entry name" value="PLDc_N"/>
    <property type="match status" value="1"/>
</dbReference>
<dbReference type="Proteomes" id="UP000198520">
    <property type="component" value="Unassembled WGS sequence"/>
</dbReference>
<feature type="domain" description="Cardiolipin synthase N-terminal" evidence="9">
    <location>
        <begin position="12"/>
        <end position="54"/>
    </location>
</feature>
<dbReference type="STRING" id="285351.SAMN04488035_0264"/>
<evidence type="ECO:0000256" key="6">
    <source>
        <dbReference type="SAM" id="MobiDB-lite"/>
    </source>
</evidence>
<feature type="region of interest" description="Disordered" evidence="6">
    <location>
        <begin position="58"/>
        <end position="158"/>
    </location>
</feature>
<name>A0A1I2CVP1_9MICO</name>
<gene>
    <name evidence="10" type="ORF">SAMN04488035_0264</name>
</gene>
<accession>A0A1I2CVP1</accession>
<feature type="transmembrane region" description="Helical" evidence="7">
    <location>
        <begin position="36"/>
        <end position="54"/>
    </location>
</feature>
<keyword evidence="8" id="KW-0732">Signal</keyword>
<feature type="chain" id="PRO_5011475528" evidence="8">
    <location>
        <begin position="18"/>
        <end position="158"/>
    </location>
</feature>
<evidence type="ECO:0000313" key="10">
    <source>
        <dbReference type="EMBL" id="SFE71780.1"/>
    </source>
</evidence>
<keyword evidence="2" id="KW-1003">Cell membrane</keyword>
<feature type="signal peptide" evidence="8">
    <location>
        <begin position="1"/>
        <end position="17"/>
    </location>
</feature>
<dbReference type="InterPro" id="IPR027379">
    <property type="entry name" value="CLS_N"/>
</dbReference>
<feature type="compositionally biased region" description="Gly residues" evidence="6">
    <location>
        <begin position="114"/>
        <end position="128"/>
    </location>
</feature>
<dbReference type="RefSeq" id="WP_093374349.1">
    <property type="nucleotide sequence ID" value="NZ_BNAN01000001.1"/>
</dbReference>
<evidence type="ECO:0000256" key="8">
    <source>
        <dbReference type="SAM" id="SignalP"/>
    </source>
</evidence>
<keyword evidence="3 7" id="KW-0812">Transmembrane</keyword>
<organism evidence="10 11">
    <name type="scientific">Flavimobilis marinus</name>
    <dbReference type="NCBI Taxonomy" id="285351"/>
    <lineage>
        <taxon>Bacteria</taxon>
        <taxon>Bacillati</taxon>
        <taxon>Actinomycetota</taxon>
        <taxon>Actinomycetes</taxon>
        <taxon>Micrococcales</taxon>
        <taxon>Jonesiaceae</taxon>
        <taxon>Flavimobilis</taxon>
    </lineage>
</organism>
<feature type="compositionally biased region" description="Low complexity" evidence="6">
    <location>
        <begin position="129"/>
        <end position="141"/>
    </location>
</feature>
<dbReference type="AlphaFoldDB" id="A0A1I2CVP1"/>
<keyword evidence="4 7" id="KW-1133">Transmembrane helix</keyword>
<dbReference type="OrthoDB" id="3298527at2"/>
<sequence>MLRILLTLAVIALIVYAATDCAGSTDDERRGVPKPLWMLIIIVLPVFGAVAWLIQRYSGRKNRPRPARSPRPPVAPDDDPDFLWRLEQERRRRQAGGATGSAAREPDDTTPHAGGPGGSSGTTGGASGPTGDASGPAGASDDPTDDATDNGKGTGSHP</sequence>
<protein>
    <submittedName>
        <fullName evidence="10">Phospholipase_D-nuclease N-terminal</fullName>
    </submittedName>
</protein>
<evidence type="ECO:0000256" key="2">
    <source>
        <dbReference type="ARBA" id="ARBA00022475"/>
    </source>
</evidence>
<dbReference type="EMBL" id="FONZ01000001">
    <property type="protein sequence ID" value="SFE71780.1"/>
    <property type="molecule type" value="Genomic_DNA"/>
</dbReference>
<proteinExistence type="predicted"/>
<keyword evidence="5 7" id="KW-0472">Membrane</keyword>
<evidence type="ECO:0000259" key="9">
    <source>
        <dbReference type="Pfam" id="PF13396"/>
    </source>
</evidence>
<dbReference type="GO" id="GO:0005886">
    <property type="term" value="C:plasma membrane"/>
    <property type="evidence" value="ECO:0007669"/>
    <property type="project" value="UniProtKB-SubCell"/>
</dbReference>
<feature type="compositionally biased region" description="Basic residues" evidence="6">
    <location>
        <begin position="58"/>
        <end position="68"/>
    </location>
</feature>
<evidence type="ECO:0000313" key="11">
    <source>
        <dbReference type="Proteomes" id="UP000198520"/>
    </source>
</evidence>
<evidence type="ECO:0000256" key="3">
    <source>
        <dbReference type="ARBA" id="ARBA00022692"/>
    </source>
</evidence>
<evidence type="ECO:0000256" key="1">
    <source>
        <dbReference type="ARBA" id="ARBA00004651"/>
    </source>
</evidence>